<organism evidence="7 8">
    <name type="scientific">Neobittarella massiliensis</name>
    <name type="common">ex Bilen et al. 2018</name>
    <dbReference type="NCBI Taxonomy" id="2041842"/>
    <lineage>
        <taxon>Bacteria</taxon>
        <taxon>Bacillati</taxon>
        <taxon>Bacillota</taxon>
        <taxon>Clostridia</taxon>
        <taxon>Eubacteriales</taxon>
        <taxon>Oscillospiraceae</taxon>
        <taxon>Neobittarella (ex Bilen et al. 2018)</taxon>
    </lineage>
</organism>
<keyword evidence="4" id="KW-0808">Transferase</keyword>
<feature type="domain" description="Tetrapyrrole methylase" evidence="6">
    <location>
        <begin position="2"/>
        <end position="184"/>
    </location>
</feature>
<dbReference type="InterPro" id="IPR000878">
    <property type="entry name" value="4pyrrol_Mease"/>
</dbReference>
<dbReference type="InterPro" id="IPR014008">
    <property type="entry name" value="Cbl_synth_MTase_CbiT"/>
</dbReference>
<dbReference type="PANTHER" id="PTHR43182:SF1">
    <property type="entry name" value="COBALT-PRECORRIN-7 C(5)-METHYLTRANSFERASE"/>
    <property type="match status" value="1"/>
</dbReference>
<keyword evidence="2" id="KW-0169">Cobalamin biosynthesis</keyword>
<dbReference type="UniPathway" id="UPA00148"/>
<dbReference type="InterPro" id="IPR014776">
    <property type="entry name" value="4pyrrole_Mease_sub2"/>
</dbReference>
<evidence type="ECO:0000256" key="3">
    <source>
        <dbReference type="ARBA" id="ARBA00022603"/>
    </source>
</evidence>
<dbReference type="EMBL" id="JACOGI010000001">
    <property type="protein sequence ID" value="MBC3515701.1"/>
    <property type="molecule type" value="Genomic_DNA"/>
</dbReference>
<dbReference type="InterPro" id="IPR012818">
    <property type="entry name" value="CbiE"/>
</dbReference>
<dbReference type="PANTHER" id="PTHR43182">
    <property type="entry name" value="COBALT-PRECORRIN-6B C(15)-METHYLTRANSFERASE (DECARBOXYLATING)"/>
    <property type="match status" value="1"/>
</dbReference>
<dbReference type="InterPro" id="IPR050714">
    <property type="entry name" value="Cobalamin_biosynth_MTase"/>
</dbReference>
<keyword evidence="3" id="KW-0489">Methyltransferase</keyword>
<dbReference type="GO" id="GO:0008276">
    <property type="term" value="F:protein methyltransferase activity"/>
    <property type="evidence" value="ECO:0007669"/>
    <property type="project" value="InterPro"/>
</dbReference>
<dbReference type="InterPro" id="IPR035996">
    <property type="entry name" value="4pyrrol_Methylase_sf"/>
</dbReference>
<dbReference type="InterPro" id="IPR029063">
    <property type="entry name" value="SAM-dependent_MTases_sf"/>
</dbReference>
<protein>
    <submittedName>
        <fullName evidence="7">Precorrin-6y C5,15-methyltransferase (Decarboxylating) subunit CbiE</fullName>
    </submittedName>
</protein>
<evidence type="ECO:0000256" key="4">
    <source>
        <dbReference type="ARBA" id="ARBA00022679"/>
    </source>
</evidence>
<name>A0A8J6M125_9FIRM</name>
<reference evidence="7" key="1">
    <citation type="submission" date="2020-08" db="EMBL/GenBank/DDBJ databases">
        <authorList>
            <person name="Liu C."/>
            <person name="Sun Q."/>
        </authorList>
    </citation>
    <scope>NUCLEOTIDE SEQUENCE</scope>
    <source>
        <strain evidence="7">NSJ-65</strain>
    </source>
</reference>
<dbReference type="CDD" id="cd02440">
    <property type="entry name" value="AdoMet_MTases"/>
    <property type="match status" value="1"/>
</dbReference>
<dbReference type="Gene3D" id="3.40.1010.10">
    <property type="entry name" value="Cobalt-precorrin-4 Transmethylase, Domain 1"/>
    <property type="match status" value="1"/>
</dbReference>
<dbReference type="SUPFAM" id="SSF53335">
    <property type="entry name" value="S-adenosyl-L-methionine-dependent methyltransferases"/>
    <property type="match status" value="1"/>
</dbReference>
<evidence type="ECO:0000256" key="5">
    <source>
        <dbReference type="ARBA" id="ARBA00022691"/>
    </source>
</evidence>
<dbReference type="Proteomes" id="UP000597668">
    <property type="component" value="Unassembled WGS sequence"/>
</dbReference>
<keyword evidence="5" id="KW-0949">S-adenosyl-L-methionine</keyword>
<sequence>MGAGPGSLALLTGEVRAAMAQTDLLLCTPRLHRQLGALVANSRSMGLPEIFAALDTAPDSADWGVLVSGDVGFYSLAASLQKRYKDRWQLCFLPGISSLQLLCARLGVDYQDTCMLSAHGRDMQIVPWACYNRQVFALTGGVLRPQQLCAQLLAAGLGKLPVTVGEDLALPSERITTGTAAELAEQTFGDLSVMLVQNPDARDPARCLHDSDFVRGAAPMTKEPVRALCLAYLEVAPGDCVYDIGAGTGSVAVSAAYRACRGTVYALERDPEALALLRQNIAALGAYNVVSVDAEAPDKLAALPLPDAVFIGGSGGKLGDIIDQVLLKNPAARLVITAITLETLQRAIQALQRHDIEPQITSISAANAKKVGASHMMMGQNPVYIISGRSGR</sequence>
<dbReference type="GO" id="GO:0009236">
    <property type="term" value="P:cobalamin biosynthetic process"/>
    <property type="evidence" value="ECO:0007669"/>
    <property type="project" value="UniProtKB-UniPathway"/>
</dbReference>
<dbReference type="CDD" id="cd11644">
    <property type="entry name" value="Precorrin-6Y-MT"/>
    <property type="match status" value="1"/>
</dbReference>
<gene>
    <name evidence="7" type="primary">cbiE</name>
    <name evidence="7" type="ORF">H8K20_04710</name>
</gene>
<proteinExistence type="predicted"/>
<dbReference type="SUPFAM" id="SSF53790">
    <property type="entry name" value="Tetrapyrrole methylase"/>
    <property type="match status" value="1"/>
</dbReference>
<dbReference type="RefSeq" id="WP_186487634.1">
    <property type="nucleotide sequence ID" value="NZ_JACOGI010000001.1"/>
</dbReference>
<dbReference type="NCBIfam" id="TIGR02469">
    <property type="entry name" value="CbiT"/>
    <property type="match status" value="1"/>
</dbReference>
<dbReference type="Gene3D" id="3.30.950.10">
    <property type="entry name" value="Methyltransferase, Cobalt-precorrin-4 Transmethylase, Domain 2"/>
    <property type="match status" value="1"/>
</dbReference>
<comment type="pathway">
    <text evidence="1">Cofactor biosynthesis; adenosylcobalamin biosynthesis.</text>
</comment>
<dbReference type="Pfam" id="PF00590">
    <property type="entry name" value="TP_methylase"/>
    <property type="match status" value="1"/>
</dbReference>
<evidence type="ECO:0000313" key="7">
    <source>
        <dbReference type="EMBL" id="MBC3515701.1"/>
    </source>
</evidence>
<comment type="caution">
    <text evidence="7">The sequence shown here is derived from an EMBL/GenBank/DDBJ whole genome shotgun (WGS) entry which is preliminary data.</text>
</comment>
<dbReference type="AlphaFoldDB" id="A0A8J6M125"/>
<dbReference type="GO" id="GO:0032259">
    <property type="term" value="P:methylation"/>
    <property type="evidence" value="ECO:0007669"/>
    <property type="project" value="UniProtKB-KW"/>
</dbReference>
<dbReference type="NCBIfam" id="TIGR02467">
    <property type="entry name" value="CbiE"/>
    <property type="match status" value="1"/>
</dbReference>
<evidence type="ECO:0000313" key="8">
    <source>
        <dbReference type="Proteomes" id="UP000597668"/>
    </source>
</evidence>
<dbReference type="Pfam" id="PF01135">
    <property type="entry name" value="PCMT"/>
    <property type="match status" value="1"/>
</dbReference>
<evidence type="ECO:0000256" key="1">
    <source>
        <dbReference type="ARBA" id="ARBA00004953"/>
    </source>
</evidence>
<evidence type="ECO:0000256" key="2">
    <source>
        <dbReference type="ARBA" id="ARBA00022573"/>
    </source>
</evidence>
<dbReference type="InterPro" id="IPR014777">
    <property type="entry name" value="4pyrrole_Mease_sub1"/>
</dbReference>
<evidence type="ECO:0000259" key="6">
    <source>
        <dbReference type="Pfam" id="PF00590"/>
    </source>
</evidence>
<keyword evidence="8" id="KW-1185">Reference proteome</keyword>
<accession>A0A8J6M125</accession>
<dbReference type="Gene3D" id="3.40.50.150">
    <property type="entry name" value="Vaccinia Virus protein VP39"/>
    <property type="match status" value="1"/>
</dbReference>